<evidence type="ECO:0000256" key="2">
    <source>
        <dbReference type="SAM" id="MobiDB-lite"/>
    </source>
</evidence>
<name>A0AAJ6YBP9_9HYME</name>
<dbReference type="GeneID" id="105359642"/>
<dbReference type="SMART" id="SM00755">
    <property type="entry name" value="Grip"/>
    <property type="match status" value="1"/>
</dbReference>
<keyword evidence="4" id="KW-1185">Reference proteome</keyword>
<proteinExistence type="predicted"/>
<evidence type="ECO:0000313" key="4">
    <source>
        <dbReference type="Proteomes" id="UP000695007"/>
    </source>
</evidence>
<feature type="coiled-coil region" evidence="1">
    <location>
        <begin position="882"/>
        <end position="1235"/>
    </location>
</feature>
<feature type="compositionally biased region" description="Low complexity" evidence="2">
    <location>
        <begin position="75"/>
        <end position="89"/>
    </location>
</feature>
<sequence length="1614" mass="188728">MFKKFKDKLAEEMKQSPARLQASMQQLAQAVVSPSLSNNSIQDLPFKDNFSLTEETDETPKNSPTKHGFQTIDLTPPSINSSTSRRSSVSSNVSDASFLFPIYESSGNLYNLQQSDMDQSASEMDDNISPQLDHISKEQLYSAYRKARAKYDKYRGRFTDLLSHYRDIEHSKTKLESLLVETQDKALRRISDLKEQCQLEQQAKAHLEDALRNDIEEKDHVINSLKIKIKLLQEKGPNNESIENIQSSNNQDNDKVDILVDLSSNTDSEKLSEESKLFTENAQLKEKIQKMETFLEKYKDMLKRNKDKILEVANEKNTLERDYDILQKSNQDKLDDMEKELRKSREEFANLRDEIEVLKRREEESVISLAENKLSIHRELEGKEEQIKQLQLELKQTYDLEKSLKETVEQQKQELEKVKLVANQNAEASQEHLRGKSEALKQMQSEMQEKLIHLEEKMSLKHLEEVNKNKQLLIKLQEFEKQPKATEDDTKAIKKLTQILEEKESLLIELDREKEEYKRLLDSHKSEIIHLKQELNKVTSSLENVQCDANNRDSILKTNYDKEFNALKDDLEDKIKECDEANLTIQKLTEELEGFKCKLQTKDEEIGILKGKAHDDAEIMHKLQDEFENKNREILEFANKLKSSTITINDHEEEINNLVNHKDNLIKYIGICKNDCKRLKDDYESLKNNIINSIFNGKDAIFETVRETGKILSFLNEKEASLKLQINELSEKNERINELKSNSNDNTVQLKQILSDKASLENELTSKFNEVEEMKIKMNSFNELKATNITLKLENECLCSKLHEINESFNEREQLYERAILEKEKILENISLEKQQREKMYREFNLKVSENEGLSTQLTDLSTRYQELQGIVHTLKFEKEDHNKLIKEIQIIKLELEDKSNQLKALQTKSEEEKQRLRQTDSECENYKITIEANNQKLLNLSKELSISKEVRKKLSIELEKSRDSLQQLKDNNSIVETELEQEKLKFKTVESERNRAINSKTTEIQELQQHCSELMSELNNLKANNNILEELKADRESVIHEFDELKSSHLLLQNENKSLKDNHKALLTLNSKITDENNTFLRELEFCKKQLQNSNNDMDNFKARVNELDVLKNKNIELTSLLEEANDYQKKCASLIDEVGKLTRANESLTSELESLQNQMLNLKQCRVKSENLEHELAARKNEITKLESSMSLKNEELINVCSNAEEESHNFKIELEEKNAQIKEREFKNLQLLEKIDELSLLKLNIEDKTRKEIDGWRESSDKLENVLATKESELKALHEQYVKLEERMKSIEEKLTEDLSRNIENASMEKRKLESQLDETLVTFQVKETQMQALNDELKNQACKLRDQLKINEDEQNLRLKQIVKEFQAQLNDKEKELQAALEKRFDRQQNFESNTIQEYKEQLKDFQVQVTKKSEQIEKLIFDNEQIQKQIQDEVEKRLAIMSQAKLEHVDNKIQGLDKKWEDIVKEKTNQLEMKHEQEIAELSNEWQNERKSDENTELLDKELENTTRVAMAAVQSNTGSFHTLQQTLLSQKRELAELRKLVKMRQESVEDSTEIEYLKNILYKYMMGKETMVLAKVIAAVVKFDQDQTSKILKKEEDKLSLLGSLGLT</sequence>
<dbReference type="PANTHER" id="PTHR19327:SF0">
    <property type="entry name" value="GOLGIN SUBFAMILY A MEMBER 4"/>
    <property type="match status" value="1"/>
</dbReference>
<evidence type="ECO:0000259" key="3">
    <source>
        <dbReference type="PROSITE" id="PS50913"/>
    </source>
</evidence>
<accession>A0AAJ6YBP9</accession>
<dbReference type="Pfam" id="PF01465">
    <property type="entry name" value="GRIP"/>
    <property type="match status" value="1"/>
</dbReference>
<feature type="domain" description="GRIP" evidence="3">
    <location>
        <begin position="1553"/>
        <end position="1600"/>
    </location>
</feature>
<dbReference type="PROSITE" id="PS50913">
    <property type="entry name" value="GRIP"/>
    <property type="match status" value="1"/>
</dbReference>
<organism evidence="4 5">
    <name type="scientific">Ceratosolen solmsi marchali</name>
    <dbReference type="NCBI Taxonomy" id="326594"/>
    <lineage>
        <taxon>Eukaryota</taxon>
        <taxon>Metazoa</taxon>
        <taxon>Ecdysozoa</taxon>
        <taxon>Arthropoda</taxon>
        <taxon>Hexapoda</taxon>
        <taxon>Insecta</taxon>
        <taxon>Pterygota</taxon>
        <taxon>Neoptera</taxon>
        <taxon>Endopterygota</taxon>
        <taxon>Hymenoptera</taxon>
        <taxon>Apocrita</taxon>
        <taxon>Proctotrupomorpha</taxon>
        <taxon>Chalcidoidea</taxon>
        <taxon>Agaonidae</taxon>
        <taxon>Agaoninae</taxon>
        <taxon>Ceratosolen</taxon>
    </lineage>
</organism>
<feature type="coiled-coil region" evidence="1">
    <location>
        <begin position="1263"/>
        <end position="1326"/>
    </location>
</feature>
<dbReference type="Proteomes" id="UP000695007">
    <property type="component" value="Unplaced"/>
</dbReference>
<gene>
    <name evidence="5" type="primary">LOC105359642</name>
</gene>
<dbReference type="GO" id="GO:0048193">
    <property type="term" value="P:Golgi vesicle transport"/>
    <property type="evidence" value="ECO:0007669"/>
    <property type="project" value="TreeGrafter"/>
</dbReference>
<feature type="coiled-coil region" evidence="1">
    <location>
        <begin position="1360"/>
        <end position="1441"/>
    </location>
</feature>
<dbReference type="RefSeq" id="XP_011494579.1">
    <property type="nucleotide sequence ID" value="XM_011496277.1"/>
</dbReference>
<dbReference type="Gene3D" id="1.10.220.60">
    <property type="entry name" value="GRIP domain"/>
    <property type="match status" value="1"/>
</dbReference>
<dbReference type="KEGG" id="csol:105359642"/>
<dbReference type="InterPro" id="IPR000237">
    <property type="entry name" value="GRIP_dom"/>
</dbReference>
<feature type="compositionally biased region" description="Polar residues" evidence="2">
    <location>
        <begin position="22"/>
        <end position="42"/>
    </location>
</feature>
<evidence type="ECO:0000313" key="5">
    <source>
        <dbReference type="RefSeq" id="XP_011494579.1"/>
    </source>
</evidence>
<dbReference type="GO" id="GO:0031267">
    <property type="term" value="F:small GTPase binding"/>
    <property type="evidence" value="ECO:0007669"/>
    <property type="project" value="TreeGrafter"/>
</dbReference>
<feature type="coiled-coil region" evidence="1">
    <location>
        <begin position="493"/>
        <end position="777"/>
    </location>
</feature>
<evidence type="ECO:0000256" key="1">
    <source>
        <dbReference type="SAM" id="Coils"/>
    </source>
</evidence>
<dbReference type="SUPFAM" id="SSF101283">
    <property type="entry name" value="GRIP domain"/>
    <property type="match status" value="1"/>
</dbReference>
<reference evidence="5" key="1">
    <citation type="submission" date="2025-08" db="UniProtKB">
        <authorList>
            <consortium name="RefSeq"/>
        </authorList>
    </citation>
    <scope>IDENTIFICATION</scope>
</reference>
<dbReference type="GO" id="GO:0005794">
    <property type="term" value="C:Golgi apparatus"/>
    <property type="evidence" value="ECO:0007669"/>
    <property type="project" value="TreeGrafter"/>
</dbReference>
<keyword evidence="1" id="KW-0175">Coiled coil</keyword>
<feature type="coiled-coil region" evidence="1">
    <location>
        <begin position="190"/>
        <end position="235"/>
    </location>
</feature>
<dbReference type="PANTHER" id="PTHR19327">
    <property type="entry name" value="GOLGIN"/>
    <property type="match status" value="1"/>
</dbReference>
<feature type="coiled-coil region" evidence="1">
    <location>
        <begin position="281"/>
        <end position="457"/>
    </location>
</feature>
<feature type="region of interest" description="Disordered" evidence="2">
    <location>
        <begin position="1"/>
        <end position="89"/>
    </location>
</feature>
<protein>
    <submittedName>
        <fullName evidence="5">Golgin subfamily A member 4</fullName>
    </submittedName>
</protein>